<sequence length="66" mass="7057">MQHYGILICHPGSGSWAPTAETQTAAVPIPGSLASRAQINRAESRVLRKQSDPAGGRWGRTSDRVT</sequence>
<proteinExistence type="predicted"/>
<organism evidence="2 3">
    <name type="scientific">Liparis tanakae</name>
    <name type="common">Tanaka's snailfish</name>
    <dbReference type="NCBI Taxonomy" id="230148"/>
    <lineage>
        <taxon>Eukaryota</taxon>
        <taxon>Metazoa</taxon>
        <taxon>Chordata</taxon>
        <taxon>Craniata</taxon>
        <taxon>Vertebrata</taxon>
        <taxon>Euteleostomi</taxon>
        <taxon>Actinopterygii</taxon>
        <taxon>Neopterygii</taxon>
        <taxon>Teleostei</taxon>
        <taxon>Neoteleostei</taxon>
        <taxon>Acanthomorphata</taxon>
        <taxon>Eupercaria</taxon>
        <taxon>Perciformes</taxon>
        <taxon>Cottioidei</taxon>
        <taxon>Cottales</taxon>
        <taxon>Liparidae</taxon>
        <taxon>Liparis</taxon>
    </lineage>
</organism>
<evidence type="ECO:0000256" key="1">
    <source>
        <dbReference type="SAM" id="MobiDB-lite"/>
    </source>
</evidence>
<feature type="compositionally biased region" description="Basic and acidic residues" evidence="1">
    <location>
        <begin position="42"/>
        <end position="51"/>
    </location>
</feature>
<gene>
    <name evidence="2" type="ORF">EYF80_037392</name>
</gene>
<evidence type="ECO:0000313" key="2">
    <source>
        <dbReference type="EMBL" id="TNN52432.1"/>
    </source>
</evidence>
<keyword evidence="3" id="KW-1185">Reference proteome</keyword>
<protein>
    <submittedName>
        <fullName evidence="2">Uncharacterized protein</fullName>
    </submittedName>
</protein>
<evidence type="ECO:0000313" key="3">
    <source>
        <dbReference type="Proteomes" id="UP000314294"/>
    </source>
</evidence>
<dbReference type="EMBL" id="SRLO01000548">
    <property type="protein sequence ID" value="TNN52432.1"/>
    <property type="molecule type" value="Genomic_DNA"/>
</dbReference>
<feature type="region of interest" description="Disordered" evidence="1">
    <location>
        <begin position="42"/>
        <end position="66"/>
    </location>
</feature>
<dbReference type="AlphaFoldDB" id="A0A4Z2GIB6"/>
<reference evidence="2 3" key="1">
    <citation type="submission" date="2019-03" db="EMBL/GenBank/DDBJ databases">
        <title>First draft genome of Liparis tanakae, snailfish: a comprehensive survey of snailfish specific genes.</title>
        <authorList>
            <person name="Kim W."/>
            <person name="Song I."/>
            <person name="Jeong J.-H."/>
            <person name="Kim D."/>
            <person name="Kim S."/>
            <person name="Ryu S."/>
            <person name="Song J.Y."/>
            <person name="Lee S.K."/>
        </authorList>
    </citation>
    <scope>NUCLEOTIDE SEQUENCE [LARGE SCALE GENOMIC DNA]</scope>
    <source>
        <tissue evidence="2">Muscle</tissue>
    </source>
</reference>
<accession>A0A4Z2GIB6</accession>
<dbReference type="Proteomes" id="UP000314294">
    <property type="component" value="Unassembled WGS sequence"/>
</dbReference>
<name>A0A4Z2GIB6_9TELE</name>
<comment type="caution">
    <text evidence="2">The sequence shown here is derived from an EMBL/GenBank/DDBJ whole genome shotgun (WGS) entry which is preliminary data.</text>
</comment>